<dbReference type="EC" id="2.7.13.3" evidence="3"/>
<dbReference type="EMBL" id="DTHV01000147">
    <property type="protein sequence ID" value="HGW60723.1"/>
    <property type="molecule type" value="Genomic_DNA"/>
</dbReference>
<evidence type="ECO:0000256" key="6">
    <source>
        <dbReference type="ARBA" id="ARBA00022679"/>
    </source>
</evidence>
<keyword evidence="9 18" id="KW-0418">Kinase</keyword>
<evidence type="ECO:0000256" key="3">
    <source>
        <dbReference type="ARBA" id="ARBA00012438"/>
    </source>
</evidence>
<comment type="caution">
    <text evidence="18">The sequence shown here is derived from an EMBL/GenBank/DDBJ whole genome shotgun (WGS) entry which is preliminary data.</text>
</comment>
<dbReference type="CDD" id="cd00075">
    <property type="entry name" value="HATPase"/>
    <property type="match status" value="1"/>
</dbReference>
<evidence type="ECO:0000256" key="11">
    <source>
        <dbReference type="ARBA" id="ARBA00022989"/>
    </source>
</evidence>
<dbReference type="FunFam" id="1.10.287.130:FF:000001">
    <property type="entry name" value="Two-component sensor histidine kinase"/>
    <property type="match status" value="1"/>
</dbReference>
<keyword evidence="6" id="KW-0808">Transferase</keyword>
<evidence type="ECO:0000256" key="9">
    <source>
        <dbReference type="ARBA" id="ARBA00022777"/>
    </source>
</evidence>
<dbReference type="Pfam" id="PF00672">
    <property type="entry name" value="HAMP"/>
    <property type="match status" value="1"/>
</dbReference>
<evidence type="ECO:0000256" key="4">
    <source>
        <dbReference type="ARBA" id="ARBA00022475"/>
    </source>
</evidence>
<dbReference type="GO" id="GO:0005524">
    <property type="term" value="F:ATP binding"/>
    <property type="evidence" value="ECO:0007669"/>
    <property type="project" value="UniProtKB-KW"/>
</dbReference>
<dbReference type="Pfam" id="PF00512">
    <property type="entry name" value="HisKA"/>
    <property type="match status" value="1"/>
</dbReference>
<evidence type="ECO:0000259" key="17">
    <source>
        <dbReference type="PROSITE" id="PS50885"/>
    </source>
</evidence>
<evidence type="ECO:0000256" key="13">
    <source>
        <dbReference type="ARBA" id="ARBA00023136"/>
    </source>
</evidence>
<evidence type="ECO:0000256" key="10">
    <source>
        <dbReference type="ARBA" id="ARBA00022840"/>
    </source>
</evidence>
<dbReference type="PROSITE" id="PS50109">
    <property type="entry name" value="HIS_KIN"/>
    <property type="match status" value="1"/>
</dbReference>
<dbReference type="PANTHER" id="PTHR45528">
    <property type="entry name" value="SENSOR HISTIDINE KINASE CPXA"/>
    <property type="match status" value="1"/>
</dbReference>
<evidence type="ECO:0000256" key="8">
    <source>
        <dbReference type="ARBA" id="ARBA00022741"/>
    </source>
</evidence>
<dbReference type="PRINTS" id="PR00344">
    <property type="entry name" value="BCTRLSENSOR"/>
</dbReference>
<dbReference type="Gene3D" id="1.10.287.130">
    <property type="match status" value="1"/>
</dbReference>
<dbReference type="FunFam" id="3.30.565.10:FF:000006">
    <property type="entry name" value="Sensor histidine kinase WalK"/>
    <property type="match status" value="1"/>
</dbReference>
<organism evidence="18">
    <name type="scientific">Caldisericum exile</name>
    <dbReference type="NCBI Taxonomy" id="693075"/>
    <lineage>
        <taxon>Bacteria</taxon>
        <taxon>Pseudomonadati</taxon>
        <taxon>Caldisericota/Cryosericota group</taxon>
        <taxon>Caldisericota</taxon>
        <taxon>Caldisericia</taxon>
        <taxon>Caldisericales</taxon>
        <taxon>Caldisericaceae</taxon>
        <taxon>Caldisericum</taxon>
    </lineage>
</organism>
<evidence type="ECO:0000256" key="7">
    <source>
        <dbReference type="ARBA" id="ARBA00022692"/>
    </source>
</evidence>
<dbReference type="SMART" id="SM00304">
    <property type="entry name" value="HAMP"/>
    <property type="match status" value="1"/>
</dbReference>
<dbReference type="PROSITE" id="PS50885">
    <property type="entry name" value="HAMP"/>
    <property type="match status" value="1"/>
</dbReference>
<dbReference type="PANTHER" id="PTHR45528:SF1">
    <property type="entry name" value="SENSOR HISTIDINE KINASE CPXA"/>
    <property type="match status" value="1"/>
</dbReference>
<evidence type="ECO:0000256" key="2">
    <source>
        <dbReference type="ARBA" id="ARBA00004651"/>
    </source>
</evidence>
<evidence type="ECO:0000256" key="12">
    <source>
        <dbReference type="ARBA" id="ARBA00023012"/>
    </source>
</evidence>
<keyword evidence="10" id="KW-0067">ATP-binding</keyword>
<dbReference type="InterPro" id="IPR003594">
    <property type="entry name" value="HATPase_dom"/>
</dbReference>
<evidence type="ECO:0000256" key="14">
    <source>
        <dbReference type="SAM" id="Coils"/>
    </source>
</evidence>
<dbReference type="SMART" id="SM00388">
    <property type="entry name" value="HisKA"/>
    <property type="match status" value="1"/>
</dbReference>
<protein>
    <recommendedName>
        <fullName evidence="3">histidine kinase</fullName>
        <ecNumber evidence="3">2.7.13.3</ecNumber>
    </recommendedName>
</protein>
<dbReference type="SUPFAM" id="SSF158472">
    <property type="entry name" value="HAMP domain-like"/>
    <property type="match status" value="1"/>
</dbReference>
<feature type="coiled-coil region" evidence="14">
    <location>
        <begin position="168"/>
        <end position="198"/>
    </location>
</feature>
<keyword evidence="11 15" id="KW-1133">Transmembrane helix</keyword>
<dbReference type="InterPro" id="IPR005467">
    <property type="entry name" value="His_kinase_dom"/>
</dbReference>
<dbReference type="SUPFAM" id="SSF47384">
    <property type="entry name" value="Homodimeric domain of signal transducing histidine kinase"/>
    <property type="match status" value="1"/>
</dbReference>
<keyword evidence="8" id="KW-0547">Nucleotide-binding</keyword>
<dbReference type="SMART" id="SM00387">
    <property type="entry name" value="HATPase_c"/>
    <property type="match status" value="1"/>
</dbReference>
<comment type="catalytic activity">
    <reaction evidence="1">
        <text>ATP + protein L-histidine = ADP + protein N-phospho-L-histidine.</text>
        <dbReference type="EC" id="2.7.13.3"/>
    </reaction>
</comment>
<dbReference type="InterPro" id="IPR003660">
    <property type="entry name" value="HAMP_dom"/>
</dbReference>
<keyword evidence="7 15" id="KW-0812">Transmembrane</keyword>
<feature type="domain" description="HAMP" evidence="17">
    <location>
        <begin position="82"/>
        <end position="134"/>
    </location>
</feature>
<dbReference type="InterPro" id="IPR003661">
    <property type="entry name" value="HisK_dim/P_dom"/>
</dbReference>
<keyword evidence="5" id="KW-0597">Phosphoprotein</keyword>
<feature type="transmembrane region" description="Helical" evidence="15">
    <location>
        <begin position="12"/>
        <end position="34"/>
    </location>
</feature>
<evidence type="ECO:0000313" key="18">
    <source>
        <dbReference type="EMBL" id="HGW60723.1"/>
    </source>
</evidence>
<dbReference type="Gene3D" id="6.10.340.10">
    <property type="match status" value="1"/>
</dbReference>
<comment type="subcellular location">
    <subcellularLocation>
        <location evidence="2">Cell membrane</location>
        <topology evidence="2">Multi-pass membrane protein</topology>
    </subcellularLocation>
</comment>
<dbReference type="SUPFAM" id="SSF55874">
    <property type="entry name" value="ATPase domain of HSP90 chaperone/DNA topoisomerase II/histidine kinase"/>
    <property type="match status" value="1"/>
</dbReference>
<gene>
    <name evidence="18" type="ORF">ENV82_04770</name>
</gene>
<name>A0A7C4YFF5_9BACT</name>
<dbReference type="GO" id="GO:0005886">
    <property type="term" value="C:plasma membrane"/>
    <property type="evidence" value="ECO:0007669"/>
    <property type="project" value="UniProtKB-SubCell"/>
</dbReference>
<dbReference type="CDD" id="cd06225">
    <property type="entry name" value="HAMP"/>
    <property type="match status" value="1"/>
</dbReference>
<dbReference type="GO" id="GO:0000155">
    <property type="term" value="F:phosphorelay sensor kinase activity"/>
    <property type="evidence" value="ECO:0007669"/>
    <property type="project" value="InterPro"/>
</dbReference>
<dbReference type="AlphaFoldDB" id="A0A7C4YFF5"/>
<evidence type="ECO:0000256" key="1">
    <source>
        <dbReference type="ARBA" id="ARBA00000085"/>
    </source>
</evidence>
<feature type="transmembrane region" description="Helical" evidence="15">
    <location>
        <begin position="61"/>
        <end position="85"/>
    </location>
</feature>
<feature type="domain" description="Histidine kinase" evidence="16">
    <location>
        <begin position="142"/>
        <end position="357"/>
    </location>
</feature>
<dbReference type="InterPro" id="IPR050398">
    <property type="entry name" value="HssS/ArlS-like"/>
</dbReference>
<dbReference type="InterPro" id="IPR004358">
    <property type="entry name" value="Sig_transdc_His_kin-like_C"/>
</dbReference>
<proteinExistence type="predicted"/>
<keyword evidence="4" id="KW-1003">Cell membrane</keyword>
<dbReference type="InterPro" id="IPR036890">
    <property type="entry name" value="HATPase_C_sf"/>
</dbReference>
<reference evidence="18" key="1">
    <citation type="journal article" date="2020" name="mSystems">
        <title>Genome- and Community-Level Interaction Insights into Carbon Utilization and Element Cycling Functions of Hydrothermarchaeota in Hydrothermal Sediment.</title>
        <authorList>
            <person name="Zhou Z."/>
            <person name="Liu Y."/>
            <person name="Xu W."/>
            <person name="Pan J."/>
            <person name="Luo Z.H."/>
            <person name="Li M."/>
        </authorList>
    </citation>
    <scope>NUCLEOTIDE SEQUENCE [LARGE SCALE GENOMIC DNA]</scope>
    <source>
        <strain evidence="18">SpSt-794</strain>
    </source>
</reference>
<evidence type="ECO:0000256" key="15">
    <source>
        <dbReference type="SAM" id="Phobius"/>
    </source>
</evidence>
<sequence>MKFRERLVISHLIVSLVSVVTSLILINFLVRYFFIRIIIGRGISIVIPEAGTRFLNTVRSAILISGSISVGISILVALFISHYIIKPIREMKDFARSISQGDFKARIKKEGEDEIGELSESLNYMAFYLEEIESMRSKLMQNISHDLRTPLSSIKGYLDVIKDETFSQEEKQQAFDIIENEIERLEKMVKDLSKLSSADSKTLPLTLEKIDIVPTVKEVFDSFLIKIREKGLQEIFEAPEKKIFILGDILKIKEIFSNLLDNALKFTQSGYIKLTIKEEKEKVIVTVEDTGIGISEKDLPHIFERFYKGENNRAPSNSLGIGLSIVKEYVYAQKGEILVESKLNSGTRFIVKFPKSF</sequence>
<evidence type="ECO:0000256" key="5">
    <source>
        <dbReference type="ARBA" id="ARBA00022553"/>
    </source>
</evidence>
<accession>A0A7C4YFF5</accession>
<dbReference type="Gene3D" id="3.30.565.10">
    <property type="entry name" value="Histidine kinase-like ATPase, C-terminal domain"/>
    <property type="match status" value="1"/>
</dbReference>
<keyword evidence="13 15" id="KW-0472">Membrane</keyword>
<keyword evidence="14" id="KW-0175">Coiled coil</keyword>
<dbReference type="CDD" id="cd00082">
    <property type="entry name" value="HisKA"/>
    <property type="match status" value="1"/>
</dbReference>
<evidence type="ECO:0000259" key="16">
    <source>
        <dbReference type="PROSITE" id="PS50109"/>
    </source>
</evidence>
<dbReference type="InterPro" id="IPR036097">
    <property type="entry name" value="HisK_dim/P_sf"/>
</dbReference>
<dbReference type="Pfam" id="PF02518">
    <property type="entry name" value="HATPase_c"/>
    <property type="match status" value="1"/>
</dbReference>
<keyword evidence="12" id="KW-0902">Two-component regulatory system</keyword>